<evidence type="ECO:0000256" key="4">
    <source>
        <dbReference type="ARBA" id="ARBA00022448"/>
    </source>
</evidence>
<evidence type="ECO:0000256" key="3">
    <source>
        <dbReference type="ARBA" id="ARBA00018928"/>
    </source>
</evidence>
<dbReference type="GO" id="GO:0005643">
    <property type="term" value="C:nuclear pore"/>
    <property type="evidence" value="ECO:0007669"/>
    <property type="project" value="TreeGrafter"/>
</dbReference>
<dbReference type="AlphaFoldDB" id="A0A8H5G757"/>
<dbReference type="Proteomes" id="UP000559027">
    <property type="component" value="Unassembled WGS sequence"/>
</dbReference>
<keyword evidence="7 9" id="KW-0694">RNA-binding</keyword>
<dbReference type="GO" id="GO:0000049">
    <property type="term" value="F:tRNA binding"/>
    <property type="evidence" value="ECO:0007669"/>
    <property type="project" value="UniProtKB-UniRule"/>
</dbReference>
<feature type="domain" description="Exportin-T C-terminal" evidence="11">
    <location>
        <begin position="376"/>
        <end position="1072"/>
    </location>
</feature>
<name>A0A8H5G757_9AGAR</name>
<dbReference type="InterPro" id="IPR040017">
    <property type="entry name" value="XPOT"/>
</dbReference>
<evidence type="ECO:0000313" key="12">
    <source>
        <dbReference type="EMBL" id="KAF5359401.1"/>
    </source>
</evidence>
<evidence type="ECO:0000256" key="9">
    <source>
        <dbReference type="RuleBase" id="RU366037"/>
    </source>
</evidence>
<dbReference type="OrthoDB" id="26399at2759"/>
<accession>A0A8H5G757</accession>
<comment type="similarity">
    <text evidence="2 9">Belongs to the exportin family.</text>
</comment>
<organism evidence="12 13">
    <name type="scientific">Leucocoprinus leucothites</name>
    <dbReference type="NCBI Taxonomy" id="201217"/>
    <lineage>
        <taxon>Eukaryota</taxon>
        <taxon>Fungi</taxon>
        <taxon>Dikarya</taxon>
        <taxon>Basidiomycota</taxon>
        <taxon>Agaricomycotina</taxon>
        <taxon>Agaricomycetes</taxon>
        <taxon>Agaricomycetidae</taxon>
        <taxon>Agaricales</taxon>
        <taxon>Agaricineae</taxon>
        <taxon>Agaricaceae</taxon>
        <taxon>Leucocoprinus</taxon>
    </lineage>
</organism>
<dbReference type="SUPFAM" id="SSF48371">
    <property type="entry name" value="ARM repeat"/>
    <property type="match status" value="1"/>
</dbReference>
<dbReference type="Pfam" id="PF08389">
    <property type="entry name" value="Xpo1"/>
    <property type="match status" value="1"/>
</dbReference>
<dbReference type="GO" id="GO:0016363">
    <property type="term" value="C:nuclear matrix"/>
    <property type="evidence" value="ECO:0007669"/>
    <property type="project" value="TreeGrafter"/>
</dbReference>
<dbReference type="InterPro" id="IPR016024">
    <property type="entry name" value="ARM-type_fold"/>
</dbReference>
<dbReference type="EMBL" id="JAACJO010000004">
    <property type="protein sequence ID" value="KAF5359401.1"/>
    <property type="molecule type" value="Genomic_DNA"/>
</dbReference>
<dbReference type="PANTHER" id="PTHR15952">
    <property type="entry name" value="EXPORTIN-T/LOS1"/>
    <property type="match status" value="1"/>
</dbReference>
<dbReference type="Gene3D" id="1.25.10.10">
    <property type="entry name" value="Leucine-rich Repeat Variant"/>
    <property type="match status" value="1"/>
</dbReference>
<comment type="subcellular location">
    <subcellularLocation>
        <location evidence="1 9">Cytoplasm</location>
    </subcellularLocation>
    <subcellularLocation>
        <location evidence="9">Nucleus</location>
    </subcellularLocation>
    <text evidence="9">Shuttles between the nucleus and the cytoplasm.</text>
</comment>
<dbReference type="GO" id="GO:0005737">
    <property type="term" value="C:cytoplasm"/>
    <property type="evidence" value="ECO:0007669"/>
    <property type="project" value="UniProtKB-SubCell"/>
</dbReference>
<keyword evidence="6 9" id="KW-0820">tRNA-binding</keyword>
<keyword evidence="5 9" id="KW-0963">Cytoplasm</keyword>
<evidence type="ECO:0000313" key="13">
    <source>
        <dbReference type="Proteomes" id="UP000559027"/>
    </source>
</evidence>
<evidence type="ECO:0000256" key="6">
    <source>
        <dbReference type="ARBA" id="ARBA00022555"/>
    </source>
</evidence>
<feature type="domain" description="Exportin-1/Importin-beta-like" evidence="10">
    <location>
        <begin position="113"/>
        <end position="288"/>
    </location>
</feature>
<keyword evidence="13" id="KW-1185">Reference proteome</keyword>
<protein>
    <recommendedName>
        <fullName evidence="3 9">Exportin-T</fullName>
    </recommendedName>
    <alternativeName>
        <fullName evidence="9">Exportin(tRNA)</fullName>
    </alternativeName>
    <alternativeName>
        <fullName evidence="9">tRNA exportin</fullName>
    </alternativeName>
</protein>
<dbReference type="PANTHER" id="PTHR15952:SF11">
    <property type="entry name" value="EXPORTIN-T"/>
    <property type="match status" value="1"/>
</dbReference>
<keyword evidence="4 9" id="KW-0813">Transport</keyword>
<evidence type="ECO:0000256" key="1">
    <source>
        <dbReference type="ARBA" id="ARBA00004496"/>
    </source>
</evidence>
<dbReference type="InterPro" id="IPR011989">
    <property type="entry name" value="ARM-like"/>
</dbReference>
<dbReference type="InterPro" id="IPR045546">
    <property type="entry name" value="Exportin-T_C"/>
</dbReference>
<dbReference type="InterPro" id="IPR013598">
    <property type="entry name" value="Exportin-1/Importin-b-like"/>
</dbReference>
<comment type="caution">
    <text evidence="12">The sequence shown here is derived from an EMBL/GenBank/DDBJ whole genome shotgun (WGS) entry which is preliminary data.</text>
</comment>
<evidence type="ECO:0000256" key="5">
    <source>
        <dbReference type="ARBA" id="ARBA00022490"/>
    </source>
</evidence>
<evidence type="ECO:0000259" key="10">
    <source>
        <dbReference type="Pfam" id="PF08389"/>
    </source>
</evidence>
<reference evidence="12 13" key="1">
    <citation type="journal article" date="2020" name="ISME J.">
        <title>Uncovering the hidden diversity of litter-decomposition mechanisms in mushroom-forming fungi.</title>
        <authorList>
            <person name="Floudas D."/>
            <person name="Bentzer J."/>
            <person name="Ahren D."/>
            <person name="Johansson T."/>
            <person name="Persson P."/>
            <person name="Tunlid A."/>
        </authorList>
    </citation>
    <scope>NUCLEOTIDE SEQUENCE [LARGE SCALE GENOMIC DNA]</scope>
    <source>
        <strain evidence="12 13">CBS 146.42</strain>
    </source>
</reference>
<proteinExistence type="inferred from homology"/>
<evidence type="ECO:0000256" key="7">
    <source>
        <dbReference type="ARBA" id="ARBA00022884"/>
    </source>
</evidence>
<comment type="function">
    <text evidence="9">tRNA nucleus export receptor which facilitates tRNA translocation across the nuclear pore complex.</text>
</comment>
<evidence type="ECO:0000256" key="2">
    <source>
        <dbReference type="ARBA" id="ARBA00009466"/>
    </source>
</evidence>
<sequence>MSNEIEQIAQAIAIASDPAQSSLHQQALQFISNIQQNASETWRLALPIFVDRDSEGRKKYTSQVRFFALRVLDEFLDNRFDPLDDESFNTIQQSLLTYVQTEYVGGPAENDAPFLRNKFSHTLTLFFLCTYINQWPSFFDDLFTLIRTPVPNGTTPPSTNFNRHVSLLFFHIVLEISGEVADQTIKAARSWNITRHQRDGRVRDAVRERDAAKVNEAVLLIVAEAAERMVELRKMEGADVKKELDAAVEIVDWGIRTFGSYVGWIDINLTVTPTTVNLLFGMLADSSLPIRLATSLSILRIVSKGLKEPNDKLQLIKVLALGQVLDALEAKTRQQQIERGEDTDEGEESYREALGRMLNVLGVELTKLIEEPGTEEVRNEATSYLEQVLPVMLRFMADVYDDTASTIFPLLQIVLSSYKRDRRSTTEPLSESRRSFLTSLVQVILAKLKWEEGSDPDDSDDDDVVEFDKMRKDLRTFLDAALAIDQDLVTGAVRSLALETISAYRQGVPLQWNDAELGVYLVFIFGEINKTGGKGRAAFCHAPPVDKNAKVKPVLDYSEYPLTSHGEMLLALVQSGIASYPNKNVALQYFETVARYTDFFKVRKECILPTLEAMIDPRGLHSGDTSYRSRLFYLFYKFIKENRAEISPDLNPTIINNMRDLFPISLEMPELEEGEPDVLGEIIRGSNFESQLYLFETAGILTSLTFKTPERQASLLLSLVKPLLDDLSANFQMYREKGSNMEDLDSLAPIVKVHHIIMALGNIAKGFPDYPTVIPENYIMPPLEVFSEVSRAILVCLEAMNVFKIVRDATRFAFARILATAGPTVASFIPPLMGNLLAHFEPSELVDFMNFIGLLIFRLNKDLFDVLDQLIGPLNLHIRSLLSQPISGTDDERAHIETKKAYLALLNNIMAAKLQGVFTSDRNSANFEPLLKSMLDIAEDVSEPSSQKAAFVFFTKCVSCWGKPIIDNTSDQEGLPGFDHFIYERIVPLAFRVVSSPDFNLKDGQAIVALQEICHLLQAILATRGQEASNFFLSVFFPSQNWPPETALECVTKMQNTDPKVFRKYFTDLIRSSRRTS</sequence>
<evidence type="ECO:0000259" key="11">
    <source>
        <dbReference type="Pfam" id="PF19282"/>
    </source>
</evidence>
<gene>
    <name evidence="12" type="ORF">D9756_003397</name>
</gene>
<evidence type="ECO:0000256" key="8">
    <source>
        <dbReference type="ARBA" id="ARBA00023242"/>
    </source>
</evidence>
<dbReference type="GO" id="GO:0031267">
    <property type="term" value="F:small GTPase binding"/>
    <property type="evidence" value="ECO:0007669"/>
    <property type="project" value="InterPro"/>
</dbReference>
<dbReference type="Pfam" id="PF19282">
    <property type="entry name" value="Exportin-T"/>
    <property type="match status" value="1"/>
</dbReference>
<dbReference type="GO" id="GO:0071528">
    <property type="term" value="P:tRNA re-export from nucleus"/>
    <property type="evidence" value="ECO:0007669"/>
    <property type="project" value="UniProtKB-UniRule"/>
</dbReference>
<keyword evidence="8 9" id="KW-0539">Nucleus</keyword>